<dbReference type="PANTHER" id="PTHR11224:SF10">
    <property type="entry name" value="IP09428P-RELATED"/>
    <property type="match status" value="1"/>
</dbReference>
<accession>A0A813HQM1</accession>
<dbReference type="EMBL" id="CAJNNV010032348">
    <property type="protein sequence ID" value="CAE8639714.1"/>
    <property type="molecule type" value="Genomic_DNA"/>
</dbReference>
<dbReference type="Pfam" id="PF14608">
    <property type="entry name" value="zf-CCCH_2"/>
    <property type="match status" value="4"/>
</dbReference>
<dbReference type="PROSITE" id="PS50103">
    <property type="entry name" value="ZF_C3H1"/>
    <property type="match status" value="3"/>
</dbReference>
<reference evidence="8" key="1">
    <citation type="submission" date="2021-02" db="EMBL/GenBank/DDBJ databases">
        <authorList>
            <person name="Dougan E. K."/>
            <person name="Rhodes N."/>
            <person name="Thang M."/>
            <person name="Chan C."/>
        </authorList>
    </citation>
    <scope>NUCLEOTIDE SEQUENCE</scope>
</reference>
<dbReference type="GO" id="GO:0061630">
    <property type="term" value="F:ubiquitin protein ligase activity"/>
    <property type="evidence" value="ECO:0007669"/>
    <property type="project" value="InterPro"/>
</dbReference>
<evidence type="ECO:0000256" key="1">
    <source>
        <dbReference type="ARBA" id="ARBA00022723"/>
    </source>
</evidence>
<dbReference type="InterPro" id="IPR036855">
    <property type="entry name" value="Znf_CCCH_sf"/>
</dbReference>
<evidence type="ECO:0000313" key="9">
    <source>
        <dbReference type="Proteomes" id="UP000654075"/>
    </source>
</evidence>
<feature type="domain" description="C3H1-type" evidence="7">
    <location>
        <begin position="531"/>
        <end position="558"/>
    </location>
</feature>
<evidence type="ECO:0000256" key="3">
    <source>
        <dbReference type="ARBA" id="ARBA00022771"/>
    </source>
</evidence>
<protein>
    <recommendedName>
        <fullName evidence="7">C3H1-type domain-containing protein</fullName>
    </recommendedName>
</protein>
<keyword evidence="3 5" id="KW-0863">Zinc-finger</keyword>
<feature type="domain" description="C3H1-type" evidence="7">
    <location>
        <begin position="582"/>
        <end position="609"/>
    </location>
</feature>
<evidence type="ECO:0000259" key="7">
    <source>
        <dbReference type="PROSITE" id="PS50103"/>
    </source>
</evidence>
<feature type="zinc finger region" description="C3H1-type" evidence="5">
    <location>
        <begin position="531"/>
        <end position="558"/>
    </location>
</feature>
<dbReference type="InterPro" id="IPR041367">
    <property type="entry name" value="Znf-CCCH_4"/>
</dbReference>
<feature type="domain" description="C3H1-type" evidence="7">
    <location>
        <begin position="484"/>
        <end position="511"/>
    </location>
</feature>
<organism evidence="8 9">
    <name type="scientific">Polarella glacialis</name>
    <name type="common">Dinoflagellate</name>
    <dbReference type="NCBI Taxonomy" id="89957"/>
    <lineage>
        <taxon>Eukaryota</taxon>
        <taxon>Sar</taxon>
        <taxon>Alveolata</taxon>
        <taxon>Dinophyceae</taxon>
        <taxon>Suessiales</taxon>
        <taxon>Suessiaceae</taxon>
        <taxon>Polarella</taxon>
    </lineage>
</organism>
<feature type="region of interest" description="Disordered" evidence="6">
    <location>
        <begin position="1"/>
        <end position="24"/>
    </location>
</feature>
<dbReference type="PANTHER" id="PTHR11224">
    <property type="entry name" value="MAKORIN-RELATED"/>
    <property type="match status" value="1"/>
</dbReference>
<keyword evidence="1 5" id="KW-0479">Metal-binding</keyword>
<keyword evidence="9" id="KW-1185">Reference proteome</keyword>
<comment type="caution">
    <text evidence="8">The sequence shown here is derived from an EMBL/GenBank/DDBJ whole genome shotgun (WGS) entry which is preliminary data.</text>
</comment>
<evidence type="ECO:0000256" key="6">
    <source>
        <dbReference type="SAM" id="MobiDB-lite"/>
    </source>
</evidence>
<dbReference type="Pfam" id="PF18044">
    <property type="entry name" value="zf-CCCH_4"/>
    <property type="match status" value="1"/>
</dbReference>
<dbReference type="InterPro" id="IPR045072">
    <property type="entry name" value="MKRN-like"/>
</dbReference>
<evidence type="ECO:0000256" key="4">
    <source>
        <dbReference type="ARBA" id="ARBA00022833"/>
    </source>
</evidence>
<evidence type="ECO:0000256" key="2">
    <source>
        <dbReference type="ARBA" id="ARBA00022737"/>
    </source>
</evidence>
<dbReference type="GO" id="GO:0008270">
    <property type="term" value="F:zinc ion binding"/>
    <property type="evidence" value="ECO:0007669"/>
    <property type="project" value="UniProtKB-KW"/>
</dbReference>
<feature type="zinc finger region" description="C3H1-type" evidence="5">
    <location>
        <begin position="484"/>
        <end position="511"/>
    </location>
</feature>
<dbReference type="SUPFAM" id="SSF90229">
    <property type="entry name" value="CCCH zinc finger"/>
    <property type="match status" value="3"/>
</dbReference>
<evidence type="ECO:0000256" key="5">
    <source>
        <dbReference type="PROSITE-ProRule" id="PRU00723"/>
    </source>
</evidence>
<dbReference type="GO" id="GO:0000209">
    <property type="term" value="P:protein polyubiquitination"/>
    <property type="evidence" value="ECO:0007669"/>
    <property type="project" value="InterPro"/>
</dbReference>
<gene>
    <name evidence="8" type="ORF">PGLA1383_LOCUS54725</name>
</gene>
<dbReference type="InterPro" id="IPR000571">
    <property type="entry name" value="Znf_CCCH"/>
</dbReference>
<dbReference type="AlphaFoldDB" id="A0A813HQM1"/>
<feature type="zinc finger region" description="C3H1-type" evidence="5">
    <location>
        <begin position="582"/>
        <end position="609"/>
    </location>
</feature>
<keyword evidence="2" id="KW-0677">Repeat</keyword>
<feature type="compositionally biased region" description="Basic and acidic residues" evidence="6">
    <location>
        <begin position="1"/>
        <end position="13"/>
    </location>
</feature>
<proteinExistence type="predicted"/>
<sequence>MDRPHRQEPELSARQEQPPTTEATAGLRRQPQALLGLAAAADSQVPLILFLVTSRYLRSMQPTGDSMDMPFHGEYFGQYGNVIEAAGQNAFVRFEDPELVFALRLGIVILRAHVEVDEILGGFIATISAISSEASQIAATAGHIVDGAEIQLNAKGFADSGGVSHFGRPRTEQELQAKGTVVLLLGPVFNCLTSTSQPGDAHSVRCTFRHDGAPPGQMPFLGEMDTPAGFARLAGMADEHCQLREMSYWQCFGERYKGIACQAWCTYGDACTFSHGPAPGTRCGGGEETDRTRWASEVGEHEAAGGQAYGPEGQLLPMATSFELKDSSVLLVDASLHTIGYFEGKCSYGDQCKYLSCMWVTRLEFGHGFPAPAAYFAPSSVFHFAAPAPIQDLSSVLKSRLLLLTGLILEFHAQKGRELQSEKLNGWQMAENGQVQLRQRLYVQPRYAAACLSGAPVTLETISHGFVAPQQAFFAPAPQQVSAGGSSAVCRHFLEGKCNYGAECKYSHAAFGPAKGVQHRAPRPSSGGAADLKTETCRHYLLGRCNMGETCRFRHDGDTSEQEMADILAELNGGATLDGFVQKDAGPCRHFLAGKCNFGDGCRFTHDARMEKGGKGSKGRSSPY</sequence>
<dbReference type="Proteomes" id="UP000654075">
    <property type="component" value="Unassembled WGS sequence"/>
</dbReference>
<dbReference type="SMART" id="SM00356">
    <property type="entry name" value="ZnF_C3H1"/>
    <property type="match status" value="4"/>
</dbReference>
<name>A0A813HQM1_POLGL</name>
<feature type="compositionally biased region" description="Polar residues" evidence="6">
    <location>
        <begin position="14"/>
        <end position="23"/>
    </location>
</feature>
<dbReference type="Gene3D" id="4.10.1000.10">
    <property type="entry name" value="Zinc finger, CCCH-type"/>
    <property type="match status" value="2"/>
</dbReference>
<dbReference type="Gene3D" id="2.30.30.1190">
    <property type="match status" value="1"/>
</dbReference>
<dbReference type="OrthoDB" id="448837at2759"/>
<evidence type="ECO:0000313" key="8">
    <source>
        <dbReference type="EMBL" id="CAE8639714.1"/>
    </source>
</evidence>
<keyword evidence="4 5" id="KW-0862">Zinc</keyword>